<dbReference type="STRING" id="880526.GCA_000427365_00728"/>
<proteinExistence type="predicted"/>
<protein>
    <submittedName>
        <fullName evidence="1">Protein of uncharacterized function (DUF1573)</fullName>
    </submittedName>
</protein>
<keyword evidence="2" id="KW-1185">Reference proteome</keyword>
<sequence length="125" mass="13504">MRKCLFCFGLIASVLCCYGQGKLSFKFRKTTADFGTIDRKATKQIIVNFEFNNPGTVPLVILKAVPMCGCMKTEITAAPIGTGQKGIVKVIVDPKSQKGEFNKAVIVKTSASAEPIMCRIVGIVN</sequence>
<dbReference type="PANTHER" id="PTHR37833">
    <property type="entry name" value="LIPOPROTEIN-RELATED"/>
    <property type="match status" value="1"/>
</dbReference>
<reference evidence="1 2" key="1">
    <citation type="submission" date="2018-06" db="EMBL/GenBank/DDBJ databases">
        <authorList>
            <consortium name="Pathogen Informatics"/>
            <person name="Doyle S."/>
        </authorList>
    </citation>
    <scope>NUCLEOTIDE SEQUENCE [LARGE SCALE GENOMIC DNA]</scope>
    <source>
        <strain evidence="1 2">NCTC11190</strain>
    </source>
</reference>
<dbReference type="Pfam" id="PF07610">
    <property type="entry name" value="DUF1573"/>
    <property type="match status" value="1"/>
</dbReference>
<dbReference type="EMBL" id="UGVL01000001">
    <property type="protein sequence ID" value="SUE33510.1"/>
    <property type="molecule type" value="Genomic_DNA"/>
</dbReference>
<evidence type="ECO:0000313" key="1">
    <source>
        <dbReference type="EMBL" id="SUE33510.1"/>
    </source>
</evidence>
<name>A0A379MRI5_9BACT</name>
<dbReference type="AlphaFoldDB" id="A0A379MRI5"/>
<dbReference type="PANTHER" id="PTHR37833:SF1">
    <property type="entry name" value="SIGNAL PEPTIDE PROTEIN"/>
    <property type="match status" value="1"/>
</dbReference>
<evidence type="ECO:0000313" key="2">
    <source>
        <dbReference type="Proteomes" id="UP000255233"/>
    </source>
</evidence>
<dbReference type="Proteomes" id="UP000255233">
    <property type="component" value="Unassembled WGS sequence"/>
</dbReference>
<dbReference type="Gene3D" id="2.60.40.10">
    <property type="entry name" value="Immunoglobulins"/>
    <property type="match status" value="1"/>
</dbReference>
<dbReference type="InterPro" id="IPR011467">
    <property type="entry name" value="DUF1573"/>
</dbReference>
<gene>
    <name evidence="1" type="ORF">NCTC11190_00718</name>
</gene>
<dbReference type="InterPro" id="IPR013783">
    <property type="entry name" value="Ig-like_fold"/>
</dbReference>
<accession>A0A379MRI5</accession>
<organism evidence="1 2">
    <name type="scientific">Rikenella microfusus</name>
    <dbReference type="NCBI Taxonomy" id="28139"/>
    <lineage>
        <taxon>Bacteria</taxon>
        <taxon>Pseudomonadati</taxon>
        <taxon>Bacteroidota</taxon>
        <taxon>Bacteroidia</taxon>
        <taxon>Bacteroidales</taxon>
        <taxon>Rikenellaceae</taxon>
        <taxon>Rikenella</taxon>
    </lineage>
</organism>
<dbReference type="RefSeq" id="WP_169715492.1">
    <property type="nucleotide sequence ID" value="NZ_UGVL01000001.1"/>
</dbReference>